<accession>A0AAV3JE93</accession>
<evidence type="ECO:0000313" key="2">
    <source>
        <dbReference type="Proteomes" id="UP000014570"/>
    </source>
</evidence>
<gene>
    <name evidence="1" type="ORF">LEP1GSC103_0388</name>
</gene>
<dbReference type="Proteomes" id="UP000014570">
    <property type="component" value="Unassembled WGS sequence"/>
</dbReference>
<name>A0AAV3JE93_LEPBO</name>
<reference evidence="1 2" key="1">
    <citation type="submission" date="2013-04" db="EMBL/GenBank/DDBJ databases">
        <authorList>
            <person name="Harkins D.M."/>
            <person name="Durkin A.S."/>
            <person name="Brinkac L.M."/>
            <person name="Haft D.H."/>
            <person name="Selengut J.D."/>
            <person name="Sanka R."/>
            <person name="DePew J."/>
            <person name="Purushe J."/>
            <person name="Chanthongthip A."/>
            <person name="Lattana O."/>
            <person name="Phetsouvanh R."/>
            <person name="Newton P.N."/>
            <person name="Vinetz J.M."/>
            <person name="Sutton G.G."/>
            <person name="Nierman W.C."/>
            <person name="Fouts D.E."/>
        </authorList>
    </citation>
    <scope>NUCLEOTIDE SEQUENCE [LARGE SCALE GENOMIC DNA]</scope>
    <source>
        <strain evidence="1 2">UI 09931</strain>
    </source>
</reference>
<dbReference type="EMBL" id="AHNP02000004">
    <property type="protein sequence ID" value="EPG58955.1"/>
    <property type="molecule type" value="Genomic_DNA"/>
</dbReference>
<proteinExistence type="predicted"/>
<protein>
    <submittedName>
        <fullName evidence="1">Uncharacterized protein</fullName>
    </submittedName>
</protein>
<comment type="caution">
    <text evidence="1">The sequence shown here is derived from an EMBL/GenBank/DDBJ whole genome shotgun (WGS) entry which is preliminary data.</text>
</comment>
<evidence type="ECO:0000313" key="1">
    <source>
        <dbReference type="EMBL" id="EPG58955.1"/>
    </source>
</evidence>
<organism evidence="1 2">
    <name type="scientific">Leptospira borgpetersenii serovar Javanica str. UI 09931</name>
    <dbReference type="NCBI Taxonomy" id="1049767"/>
    <lineage>
        <taxon>Bacteria</taxon>
        <taxon>Pseudomonadati</taxon>
        <taxon>Spirochaetota</taxon>
        <taxon>Spirochaetia</taxon>
        <taxon>Leptospirales</taxon>
        <taxon>Leptospiraceae</taxon>
        <taxon>Leptospira</taxon>
    </lineage>
</organism>
<sequence>MSTKGMDEQKIRLKHDHNMIRNFLKSKERIVSTNAGPNFTRVQHNKCEYVRICRTP</sequence>
<dbReference type="AlphaFoldDB" id="A0AAV3JE93"/>